<evidence type="ECO:0000313" key="1">
    <source>
        <dbReference type="EMBL" id="OKZ35498.1"/>
    </source>
</evidence>
<organism evidence="1 2">
    <name type="scientific">Bacteroides uniformis</name>
    <dbReference type="NCBI Taxonomy" id="820"/>
    <lineage>
        <taxon>Bacteria</taxon>
        <taxon>Pseudomonadati</taxon>
        <taxon>Bacteroidota</taxon>
        <taxon>Bacteroidia</taxon>
        <taxon>Bacteroidales</taxon>
        <taxon>Bacteroidaceae</taxon>
        <taxon>Bacteroides</taxon>
    </lineage>
</organism>
<evidence type="ECO:0000313" key="2">
    <source>
        <dbReference type="Proteomes" id="UP000186549"/>
    </source>
</evidence>
<proteinExistence type="predicted"/>
<dbReference type="EMBL" id="MNQU01000167">
    <property type="protein sequence ID" value="OKZ35498.1"/>
    <property type="molecule type" value="Genomic_DNA"/>
</dbReference>
<sequence length="254" mass="28045">MEAEVKQVIKEKEYVHDNDRKEYASKGLAGTALGIAIGAGVLSLWGRGRGVGIGGGMPENVNINTVSDAISGRTGVAPTAFQAWEKGCDEALALTNTIWGIKVNTQEQMYNHREIDINEKWQLYKSQVEGDFGNYKVSRDLYDNMNDKLNTAAFGLYKGQRDLYDTLNERYSAKFCELDKKVYGMEVANLYQNKIIQMGMESVLKDSMCYTDRKTCRAIYGVVGLPSTPTVNVLEGANPYGCNCRTQASTAPSA</sequence>
<accession>A0A1Q6I9H5</accession>
<comment type="caution">
    <text evidence="1">The sequence shown here is derived from an EMBL/GenBank/DDBJ whole genome shotgun (WGS) entry which is preliminary data.</text>
</comment>
<dbReference type="Proteomes" id="UP000186549">
    <property type="component" value="Unassembled WGS sequence"/>
</dbReference>
<reference evidence="1 2" key="1">
    <citation type="journal article" date="2016" name="Nat. Biotechnol.">
        <title>Measurement of bacterial replication rates in microbial communities.</title>
        <authorList>
            <person name="Brown C.T."/>
            <person name="Olm M.R."/>
            <person name="Thomas B.C."/>
            <person name="Banfield J.F."/>
        </authorList>
    </citation>
    <scope>NUCLEOTIDE SEQUENCE [LARGE SCALE GENOMIC DNA]</scope>
    <source>
        <strain evidence="1">45_41</strain>
    </source>
</reference>
<protein>
    <submittedName>
        <fullName evidence="1">Uncharacterized protein</fullName>
    </submittedName>
</protein>
<dbReference type="AlphaFoldDB" id="A0A1Q6I9H5"/>
<name>A0A1Q6I9H5_BACUN</name>
<gene>
    <name evidence="1" type="ORF">BHV79_06420</name>
</gene>